<keyword evidence="1" id="KW-0175">Coiled coil</keyword>
<name>A0A7U3UTU9_9ACTN</name>
<feature type="region of interest" description="Disordered" evidence="2">
    <location>
        <begin position="289"/>
        <end position="312"/>
    </location>
</feature>
<proteinExistence type="predicted"/>
<accession>A0A7U3UTU9</accession>
<reference evidence="4 5" key="2">
    <citation type="journal article" date="2011" name="J. Antibiot.">
        <title>Furaquinocins I and J: novel polyketide isoprenoid hybrid compounds from Streptomyces reveromyceticus SN-593.</title>
        <authorList>
            <person name="Panthee S."/>
            <person name="Takahashi S."/>
            <person name="Takagi H."/>
            <person name="Nogawa T."/>
            <person name="Oowada E."/>
            <person name="Uramoto M."/>
            <person name="Osada H."/>
        </authorList>
    </citation>
    <scope>NUCLEOTIDE SEQUENCE [LARGE SCALE GENOMIC DNA]</scope>
    <source>
        <strain evidence="4 5">SN-593</strain>
    </source>
</reference>
<dbReference type="InterPro" id="IPR018306">
    <property type="entry name" value="Phage_T5_Orf172_DNA-bd"/>
</dbReference>
<dbReference type="Pfam" id="PF13455">
    <property type="entry name" value="MUG113"/>
    <property type="match status" value="1"/>
</dbReference>
<evidence type="ECO:0000256" key="1">
    <source>
        <dbReference type="SAM" id="Coils"/>
    </source>
</evidence>
<dbReference type="InterPro" id="IPR025280">
    <property type="entry name" value="SNIPE"/>
</dbReference>
<dbReference type="EMBL" id="AP018365">
    <property type="protein sequence ID" value="BBA98511.1"/>
    <property type="molecule type" value="Genomic_DNA"/>
</dbReference>
<gene>
    <name evidence="4" type="ORF">RVR_4717</name>
</gene>
<dbReference type="AlphaFoldDB" id="A0A7U3UTU9"/>
<dbReference type="RefSeq" id="WP_202234650.1">
    <property type="nucleotide sequence ID" value="NZ_AP018365.1"/>
</dbReference>
<feature type="coiled-coil region" evidence="1">
    <location>
        <begin position="111"/>
        <end position="141"/>
    </location>
</feature>
<feature type="region of interest" description="Disordered" evidence="2">
    <location>
        <begin position="1"/>
        <end position="48"/>
    </location>
</feature>
<feature type="compositionally biased region" description="Pro residues" evidence="2">
    <location>
        <begin position="1"/>
        <end position="11"/>
    </location>
</feature>
<reference evidence="4 5" key="1">
    <citation type="journal article" date="2010" name="J. Bacteriol.">
        <title>Biochemical characterization of a novel indole prenyltransferase from Streptomyces sp. SN-593.</title>
        <authorList>
            <person name="Takahashi S."/>
            <person name="Takagi H."/>
            <person name="Toyoda A."/>
            <person name="Uramoto M."/>
            <person name="Nogawa T."/>
            <person name="Ueki M."/>
            <person name="Sakaki Y."/>
            <person name="Osada H."/>
        </authorList>
    </citation>
    <scope>NUCLEOTIDE SEQUENCE [LARGE SCALE GENOMIC DNA]</scope>
    <source>
        <strain evidence="4 5">SN-593</strain>
    </source>
</reference>
<reference evidence="4 5" key="4">
    <citation type="journal article" date="2020" name="Sci. Rep.">
        <title>beta-carboline chemical signals induce reveromycin production through a LuxR family regulator in Streptomyces sp. SN-593.</title>
        <authorList>
            <person name="Panthee S."/>
            <person name="Kito N."/>
            <person name="Hayashi T."/>
            <person name="Shimizu T."/>
            <person name="Ishikawa J."/>
            <person name="Hamamoto H."/>
            <person name="Osada H."/>
            <person name="Takahashi S."/>
        </authorList>
    </citation>
    <scope>NUCLEOTIDE SEQUENCE [LARGE SCALE GENOMIC DNA]</scope>
    <source>
        <strain evidence="4 5">SN-593</strain>
    </source>
</reference>
<dbReference type="SMART" id="SM00974">
    <property type="entry name" value="T5orf172"/>
    <property type="match status" value="1"/>
</dbReference>
<evidence type="ECO:0000313" key="5">
    <source>
        <dbReference type="Proteomes" id="UP000595703"/>
    </source>
</evidence>
<evidence type="ECO:0000259" key="3">
    <source>
        <dbReference type="SMART" id="SM00974"/>
    </source>
</evidence>
<protein>
    <submittedName>
        <fullName evidence="4">Putative ATPase</fullName>
    </submittedName>
</protein>
<reference evidence="4 5" key="3">
    <citation type="journal article" date="2011" name="Nat. Chem. Biol.">
        <title>Reveromycin A biosynthesis uses RevG and RevJ for stereospecific spiroacetal formation.</title>
        <authorList>
            <person name="Takahashi S."/>
            <person name="Toyoda A."/>
            <person name="Sekiyama Y."/>
            <person name="Takagi H."/>
            <person name="Nogawa T."/>
            <person name="Uramoto M."/>
            <person name="Suzuki R."/>
            <person name="Koshino H."/>
            <person name="Kumano T."/>
            <person name="Panthee S."/>
            <person name="Dairi T."/>
            <person name="Ishikawa J."/>
            <person name="Ikeda H."/>
            <person name="Sakaki Y."/>
            <person name="Osada H."/>
        </authorList>
    </citation>
    <scope>NUCLEOTIDE SEQUENCE [LARGE SCALE GENOMIC DNA]</scope>
    <source>
        <strain evidence="4 5">SN-593</strain>
    </source>
</reference>
<sequence>MEQRFNPPPGWSAPDNGAGNTWGSPNGGPAAAPPPALPPQRGGLFGRLRRNDPSEAAELRAWITRTQGVDAAQVAGLVHQVRAEAAALRAQAEEEAEGVLKDARDVAKDILDDARRTAKETRDLQKEADRQRRELHEAQAHLAATRAVIVTTDETALLQEVGIYAYRHQLHDAVAYRSRLDSLQAEIKDLARTKRAVLAATDWSVNGSRREGQKMVRDFSKLMLRAYNAEADYAVRSMRPHRLDSLVDRLHKSRETIAKLGATMHIRIADRYHDARVRELQLTSDYLQKKEEEKEEQRELRAREREEAAVQRELDREREKLRKEQGHYEAALQRLRERGDHAAVGEMEAKLAEIEDALRNVESRAANIRAGYVYVISNIGAFGDRMVKIGLTRRLEPLERVQELSGAAVPFRFDVHALIFSKDAVGLETQLHQEFASRRVNRVNGRKEFFHVTPAEVRDALRRYAGQHLVEFTEEPEALEWRASTSSAGA</sequence>
<dbReference type="KEGG" id="arev:RVR_4717"/>
<evidence type="ECO:0000256" key="2">
    <source>
        <dbReference type="SAM" id="MobiDB-lite"/>
    </source>
</evidence>
<feature type="domain" description="Bacteriophage T5 Orf172 DNA-binding" evidence="3">
    <location>
        <begin position="381"/>
        <end position="464"/>
    </location>
</feature>
<evidence type="ECO:0000313" key="4">
    <source>
        <dbReference type="EMBL" id="BBA98511.1"/>
    </source>
</evidence>
<dbReference type="Proteomes" id="UP000595703">
    <property type="component" value="Chromosome"/>
</dbReference>
<dbReference type="Pfam" id="PF13250">
    <property type="entry name" value="SNIPE"/>
    <property type="match status" value="1"/>
</dbReference>
<feature type="coiled-coil region" evidence="1">
    <location>
        <begin position="173"/>
        <end position="200"/>
    </location>
</feature>
<organism evidence="4 5">
    <name type="scientific">Actinacidiphila reveromycinica</name>
    <dbReference type="NCBI Taxonomy" id="659352"/>
    <lineage>
        <taxon>Bacteria</taxon>
        <taxon>Bacillati</taxon>
        <taxon>Actinomycetota</taxon>
        <taxon>Actinomycetes</taxon>
        <taxon>Kitasatosporales</taxon>
        <taxon>Streptomycetaceae</taxon>
        <taxon>Actinacidiphila</taxon>
    </lineage>
</organism>
<keyword evidence="5" id="KW-1185">Reference proteome</keyword>